<gene>
    <name evidence="8" type="ORF">PFFVO_05344</name>
</gene>
<feature type="transmembrane region" description="Helical" evidence="7">
    <location>
        <begin position="212"/>
        <end position="234"/>
    </location>
</feature>
<feature type="transmembrane region" description="Helical" evidence="7">
    <location>
        <begin position="89"/>
        <end position="107"/>
    </location>
</feature>
<name>A0A024V0L9_PLAFA</name>
<reference evidence="8 9" key="1">
    <citation type="submission" date="2013-02" db="EMBL/GenBank/DDBJ databases">
        <title>The Genome Annotation of Plasmodium falciparum Vietnam Oak-Knoll (FVO).</title>
        <authorList>
            <consortium name="The Broad Institute Genome Sequencing Platform"/>
            <consortium name="The Broad Institute Genome Sequencing Center for Infectious Disease"/>
            <person name="Neafsey D."/>
            <person name="Hoffman S."/>
            <person name="Volkman S."/>
            <person name="Rosenthal P."/>
            <person name="Walker B."/>
            <person name="Young S.K."/>
            <person name="Zeng Q."/>
            <person name="Gargeya S."/>
            <person name="Fitzgerald M."/>
            <person name="Haas B."/>
            <person name="Abouelleil A."/>
            <person name="Allen A.W."/>
            <person name="Alvarado L."/>
            <person name="Arachchi H.M."/>
            <person name="Berlin A.M."/>
            <person name="Chapman S.B."/>
            <person name="Gainer-Dewar J."/>
            <person name="Goldberg J."/>
            <person name="Griggs A."/>
            <person name="Gujja S."/>
            <person name="Hansen M."/>
            <person name="Howarth C."/>
            <person name="Imamovic A."/>
            <person name="Ireland A."/>
            <person name="Larimer J."/>
            <person name="McCowan C."/>
            <person name="Murphy C."/>
            <person name="Pearson M."/>
            <person name="Poon T.W."/>
            <person name="Priest M."/>
            <person name="Roberts A."/>
            <person name="Saif S."/>
            <person name="Shea T."/>
            <person name="Sisk P."/>
            <person name="Sykes S."/>
            <person name="Wortman J."/>
            <person name="Nusbaum C."/>
            <person name="Birren B."/>
        </authorList>
    </citation>
    <scope>NUCLEOTIDE SEQUENCE [LARGE SCALE GENOMIC DNA]</scope>
    <source>
        <strain evidence="9">Vietnam Oak-Knoll (FVO)</strain>
    </source>
</reference>
<feature type="transmembrane region" description="Helical" evidence="7">
    <location>
        <begin position="49"/>
        <end position="69"/>
    </location>
</feature>
<dbReference type="InterPro" id="IPR036259">
    <property type="entry name" value="MFS_trans_sf"/>
</dbReference>
<feature type="transmembrane region" description="Helical" evidence="7">
    <location>
        <begin position="302"/>
        <end position="319"/>
    </location>
</feature>
<evidence type="ECO:0000256" key="3">
    <source>
        <dbReference type="ARBA" id="ARBA00022448"/>
    </source>
</evidence>
<reference evidence="8 9" key="2">
    <citation type="submission" date="2013-02" db="EMBL/GenBank/DDBJ databases">
        <title>The Genome Sequence of Plasmodium falciparum Vietnam Oak-Knoll (FVO).</title>
        <authorList>
            <consortium name="The Broad Institute Genome Sequencing Platform"/>
            <consortium name="The Broad Institute Genome Sequencing Center for Infectious Disease"/>
            <person name="Neafsey D."/>
            <person name="Cheeseman I."/>
            <person name="Volkman S."/>
            <person name="Adams J."/>
            <person name="Walker B."/>
            <person name="Young S.K."/>
            <person name="Zeng Q."/>
            <person name="Gargeya S."/>
            <person name="Fitzgerald M."/>
            <person name="Haas B."/>
            <person name="Abouelleil A."/>
            <person name="Alvarado L."/>
            <person name="Arachchi H.M."/>
            <person name="Berlin A.M."/>
            <person name="Chapman S.B."/>
            <person name="Dewar J."/>
            <person name="Goldberg J."/>
            <person name="Griggs A."/>
            <person name="Gujja S."/>
            <person name="Hansen M."/>
            <person name="Howarth C."/>
            <person name="Imamovic A."/>
            <person name="Larimer J."/>
            <person name="McCowan C."/>
            <person name="Murphy C."/>
            <person name="Neiman D."/>
            <person name="Pearson M."/>
            <person name="Priest M."/>
            <person name="Roberts A."/>
            <person name="Saif S."/>
            <person name="Shea T."/>
            <person name="Sisk P."/>
            <person name="Sykes S."/>
            <person name="Wortman J."/>
            <person name="Nusbaum C."/>
            <person name="Birren B."/>
        </authorList>
    </citation>
    <scope>NUCLEOTIDE SEQUENCE [LARGE SCALE GENOMIC DNA]</scope>
    <source>
        <strain evidence="9">Vietnam Oak-Knoll (FVO)</strain>
    </source>
</reference>
<dbReference type="GO" id="GO:0005337">
    <property type="term" value="F:nucleoside transmembrane transporter activity"/>
    <property type="evidence" value="ECO:0007669"/>
    <property type="project" value="InterPro"/>
</dbReference>
<evidence type="ECO:0000256" key="7">
    <source>
        <dbReference type="SAM" id="Phobius"/>
    </source>
</evidence>
<keyword evidence="3" id="KW-0813">Transport</keyword>
<comment type="similarity">
    <text evidence="2">Belongs to the SLC29A/ENT transporter (TC 2.A.57) family.</text>
</comment>
<evidence type="ECO:0008006" key="10">
    <source>
        <dbReference type="Google" id="ProtNLM"/>
    </source>
</evidence>
<evidence type="ECO:0000313" key="9">
    <source>
        <dbReference type="Proteomes" id="UP000030690"/>
    </source>
</evidence>
<evidence type="ECO:0000256" key="6">
    <source>
        <dbReference type="ARBA" id="ARBA00023136"/>
    </source>
</evidence>
<evidence type="ECO:0000256" key="4">
    <source>
        <dbReference type="ARBA" id="ARBA00022692"/>
    </source>
</evidence>
<comment type="subcellular location">
    <subcellularLocation>
        <location evidence="1">Membrane</location>
        <topology evidence="1">Multi-pass membrane protein</topology>
    </subcellularLocation>
</comment>
<dbReference type="InterPro" id="IPR002259">
    <property type="entry name" value="Eqnu_transpt"/>
</dbReference>
<evidence type="ECO:0000256" key="1">
    <source>
        <dbReference type="ARBA" id="ARBA00004141"/>
    </source>
</evidence>
<sequence>MSDSQSKDTFHTTVGGLYEKPNKVRDIECLYPCDIEKVDTFEEDRYKKLLCAAYALMAIIADAPYFMIVSMADYFKSTFNVNDVMINEFALMESLILIVVCSLLHLIGSYRLKWNLLMPIFMTMILVVLNFVVYFKLDYIGHKIIIFSAIPLGLVSCISKMTTMKICVLFKNAYCSAYVCGLSFSGFIVFVIYMLGAYVFFPNDEMKFFKMFTFFCLIICSLALTCFSILYRLYKKRFVKILEEKYKDKGLKINRKIFYDSIKSMKILWPYMLISYFTSLLTYQIYPSIFPTFMDVSKELKGTLAGFLLFGDSMAHLLVHYRRNEFLKTDFSTLVFCTLFRIFFVPIFLFLPKLHYIYNFSYFMLTSFSFLFGLMNGLVNNLIFLKAPETCKEKSKYEYIQLTPNILYLCLIFGITSGCLISKVHVRIVNIIAVILK</sequence>
<feature type="transmembrane region" description="Helical" evidence="7">
    <location>
        <begin position="268"/>
        <end position="290"/>
    </location>
</feature>
<feature type="transmembrane region" description="Helical" evidence="7">
    <location>
        <begin position="178"/>
        <end position="200"/>
    </location>
</feature>
<dbReference type="GO" id="GO:0005886">
    <property type="term" value="C:plasma membrane"/>
    <property type="evidence" value="ECO:0007669"/>
    <property type="project" value="TreeGrafter"/>
</dbReference>
<dbReference type="EMBL" id="KI925154">
    <property type="protein sequence ID" value="ETW15730.1"/>
    <property type="molecule type" value="Genomic_DNA"/>
</dbReference>
<keyword evidence="4 7" id="KW-0812">Transmembrane</keyword>
<protein>
    <recommendedName>
        <fullName evidence="10">Nucleoside transporter 3</fullName>
    </recommendedName>
</protein>
<accession>A0A024V0L9</accession>
<dbReference type="SUPFAM" id="SSF103473">
    <property type="entry name" value="MFS general substrate transporter"/>
    <property type="match status" value="1"/>
</dbReference>
<evidence type="ECO:0000256" key="5">
    <source>
        <dbReference type="ARBA" id="ARBA00022989"/>
    </source>
</evidence>
<organism evidence="8 9">
    <name type="scientific">Plasmodium falciparum Vietnam Oak-Knoll</name>
    <name type="common">FVO</name>
    <dbReference type="NCBI Taxonomy" id="1036723"/>
    <lineage>
        <taxon>Eukaryota</taxon>
        <taxon>Sar</taxon>
        <taxon>Alveolata</taxon>
        <taxon>Apicomplexa</taxon>
        <taxon>Aconoidasida</taxon>
        <taxon>Haemosporida</taxon>
        <taxon>Plasmodiidae</taxon>
        <taxon>Plasmodium</taxon>
        <taxon>Plasmodium (Laverania)</taxon>
    </lineage>
</organism>
<feature type="transmembrane region" description="Helical" evidence="7">
    <location>
        <begin position="114"/>
        <end position="134"/>
    </location>
</feature>
<feature type="transmembrane region" description="Helical" evidence="7">
    <location>
        <begin position="140"/>
        <end position="158"/>
    </location>
</feature>
<feature type="transmembrane region" description="Helical" evidence="7">
    <location>
        <begin position="406"/>
        <end position="436"/>
    </location>
</feature>
<feature type="transmembrane region" description="Helical" evidence="7">
    <location>
        <begin position="331"/>
        <end position="351"/>
    </location>
</feature>
<dbReference type="OrthoDB" id="9986677at2759"/>
<feature type="transmembrane region" description="Helical" evidence="7">
    <location>
        <begin position="363"/>
        <end position="385"/>
    </location>
</feature>
<dbReference type="Proteomes" id="UP000030690">
    <property type="component" value="Unassembled WGS sequence"/>
</dbReference>
<dbReference type="PANTHER" id="PTHR10332">
    <property type="entry name" value="EQUILIBRATIVE NUCLEOSIDE TRANSPORTER"/>
    <property type="match status" value="1"/>
</dbReference>
<evidence type="ECO:0000313" key="8">
    <source>
        <dbReference type="EMBL" id="ETW15730.1"/>
    </source>
</evidence>
<dbReference type="PANTHER" id="PTHR10332:SF10">
    <property type="entry name" value="EQUILIBRATIVE NUCLEOSIDE TRANSPORTER 4"/>
    <property type="match status" value="1"/>
</dbReference>
<keyword evidence="6 7" id="KW-0472">Membrane</keyword>
<evidence type="ECO:0000256" key="2">
    <source>
        <dbReference type="ARBA" id="ARBA00007965"/>
    </source>
</evidence>
<proteinExistence type="inferred from homology"/>
<keyword evidence="5 7" id="KW-1133">Transmembrane helix</keyword>
<dbReference type="AlphaFoldDB" id="A0A024V0L9"/>